<accession>A0AA96RL83</accession>
<feature type="transmembrane region" description="Helical" evidence="1">
    <location>
        <begin position="34"/>
        <end position="51"/>
    </location>
</feature>
<feature type="transmembrane region" description="Helical" evidence="1">
    <location>
        <begin position="135"/>
        <end position="155"/>
    </location>
</feature>
<keyword evidence="1" id="KW-0472">Membrane</keyword>
<keyword evidence="1" id="KW-0812">Transmembrane</keyword>
<reference evidence="2" key="1">
    <citation type="submission" date="2022-02" db="EMBL/GenBank/DDBJ databases">
        <title>Paenibacillus sp. MBLB1832 Whole Genome Shotgun Sequencing.</title>
        <authorList>
            <person name="Hwang C.Y."/>
            <person name="Cho E.-S."/>
            <person name="Seo M.-J."/>
        </authorList>
    </citation>
    <scope>NUCLEOTIDE SEQUENCE</scope>
    <source>
        <strain evidence="2">MBLB1832</strain>
    </source>
</reference>
<name>A0AA96RL83_9BACL</name>
<dbReference type="AlphaFoldDB" id="A0AA96RL83"/>
<keyword evidence="3" id="KW-1185">Reference proteome</keyword>
<evidence type="ECO:0000313" key="2">
    <source>
        <dbReference type="EMBL" id="WNR45500.1"/>
    </source>
</evidence>
<evidence type="ECO:0000313" key="3">
    <source>
        <dbReference type="Proteomes" id="UP001304650"/>
    </source>
</evidence>
<gene>
    <name evidence="2" type="ORF">MJB10_05080</name>
</gene>
<dbReference type="Proteomes" id="UP001304650">
    <property type="component" value="Chromosome"/>
</dbReference>
<sequence length="194" mass="21618">MNNHNEQMQMPDYASNPSFPSYAPYYPISKKKKWAAGVLSCILPGAGHFYLGLMQRGLFIMMLLIFDIFSITALVDNREASVPIVTLFALFIPVIYCYNLFDALQLTDHVNRRLELGAFAIPAEDMELNDPLQKLMKGTNVGVILIIAGGLIFMLSNKPSWFSALFHLMGSFVGSCILVLAGVAMFLLDSRKNK</sequence>
<feature type="transmembrane region" description="Helical" evidence="1">
    <location>
        <begin position="81"/>
        <end position="101"/>
    </location>
</feature>
<evidence type="ECO:0008006" key="4">
    <source>
        <dbReference type="Google" id="ProtNLM"/>
    </source>
</evidence>
<protein>
    <recommendedName>
        <fullName evidence="4">TM2 domain-containing protein</fullName>
    </recommendedName>
</protein>
<dbReference type="RefSeq" id="WP_314802300.1">
    <property type="nucleotide sequence ID" value="NZ_CP130319.1"/>
</dbReference>
<feature type="transmembrane region" description="Helical" evidence="1">
    <location>
        <begin position="58"/>
        <end position="75"/>
    </location>
</feature>
<evidence type="ECO:0000256" key="1">
    <source>
        <dbReference type="SAM" id="Phobius"/>
    </source>
</evidence>
<dbReference type="KEGG" id="proo:MJB10_05080"/>
<dbReference type="EMBL" id="CP130319">
    <property type="protein sequence ID" value="WNR45500.1"/>
    <property type="molecule type" value="Genomic_DNA"/>
</dbReference>
<proteinExistence type="predicted"/>
<feature type="transmembrane region" description="Helical" evidence="1">
    <location>
        <begin position="161"/>
        <end position="188"/>
    </location>
</feature>
<organism evidence="2 3">
    <name type="scientific">Paenibacillus roseopurpureus</name>
    <dbReference type="NCBI Taxonomy" id="2918901"/>
    <lineage>
        <taxon>Bacteria</taxon>
        <taxon>Bacillati</taxon>
        <taxon>Bacillota</taxon>
        <taxon>Bacilli</taxon>
        <taxon>Bacillales</taxon>
        <taxon>Paenibacillaceae</taxon>
        <taxon>Paenibacillus</taxon>
    </lineage>
</organism>
<keyword evidence="1" id="KW-1133">Transmembrane helix</keyword>